<evidence type="ECO:0000256" key="4">
    <source>
        <dbReference type="PROSITE-ProRule" id="PRU00125"/>
    </source>
</evidence>
<name>F1LHL3_ASCSU</name>
<keyword evidence="2 4" id="KW-0862">Zinc</keyword>
<sequence length="122" mass="14023">MLALSNGAWNIREKITFCCIVDCWLFEMQRQSNFIVVLSYSLQFSYCISRLLHCFLHFIGRGAAMIIESLNLFYHLGCFRCYVCNRSLGNGTQGADVRVRQSKLHCQTCYSNDEAGLKFSQV</sequence>
<evidence type="ECO:0000256" key="2">
    <source>
        <dbReference type="ARBA" id="ARBA00022833"/>
    </source>
</evidence>
<evidence type="ECO:0000313" key="6">
    <source>
        <dbReference type="EMBL" id="ADY49617.1"/>
    </source>
</evidence>
<keyword evidence="3 4" id="KW-0440">LIM domain</keyword>
<evidence type="ECO:0000256" key="1">
    <source>
        <dbReference type="ARBA" id="ARBA00022723"/>
    </source>
</evidence>
<accession>F1LHL3</accession>
<dbReference type="PANTHER" id="PTHR15551:SF3">
    <property type="entry name" value="LIM AND CALPONIN HOMOLOGY DOMAINS-CONTAINING PROTEIN 1"/>
    <property type="match status" value="1"/>
</dbReference>
<reference evidence="6" key="1">
    <citation type="journal article" date="2011" name="Genome Res.">
        <title>Deep small RNA sequencing from the nematode Ascaris reveals conservation, functional diversification, and novel developmental profiles.</title>
        <authorList>
            <person name="Wang J."/>
            <person name="Czech B."/>
            <person name="Crunk A."/>
            <person name="Wallace A."/>
            <person name="Mitreva M."/>
            <person name="Hannon G.J."/>
            <person name="Davis R.E."/>
        </authorList>
    </citation>
    <scope>NUCLEOTIDE SEQUENCE</scope>
</reference>
<protein>
    <submittedName>
        <fullName evidence="6">LIM and calponiny domains-containing protein 1</fullName>
    </submittedName>
</protein>
<dbReference type="GO" id="GO:0051496">
    <property type="term" value="P:positive regulation of stress fiber assembly"/>
    <property type="evidence" value="ECO:0007669"/>
    <property type="project" value="TreeGrafter"/>
</dbReference>
<dbReference type="Pfam" id="PF00412">
    <property type="entry name" value="LIM"/>
    <property type="match status" value="1"/>
</dbReference>
<dbReference type="EMBL" id="JI223689">
    <property type="protein sequence ID" value="ADY49617.1"/>
    <property type="molecule type" value="mRNA"/>
</dbReference>
<dbReference type="GO" id="GO:0032034">
    <property type="term" value="F:myosin II head/neck binding"/>
    <property type="evidence" value="ECO:0007669"/>
    <property type="project" value="TreeGrafter"/>
</dbReference>
<evidence type="ECO:0000256" key="3">
    <source>
        <dbReference type="ARBA" id="ARBA00023038"/>
    </source>
</evidence>
<dbReference type="SMART" id="SM00132">
    <property type="entry name" value="LIM"/>
    <property type="match status" value="1"/>
</dbReference>
<keyword evidence="1 4" id="KW-0479">Metal-binding</keyword>
<dbReference type="CDD" id="cd08368">
    <property type="entry name" value="LIM"/>
    <property type="match status" value="1"/>
</dbReference>
<dbReference type="PANTHER" id="PTHR15551">
    <property type="entry name" value="LIM DOMAIN ONLY 7"/>
    <property type="match status" value="1"/>
</dbReference>
<proteinExistence type="evidence at transcript level"/>
<dbReference type="GO" id="GO:0001725">
    <property type="term" value="C:stress fiber"/>
    <property type="evidence" value="ECO:0007669"/>
    <property type="project" value="TreeGrafter"/>
</dbReference>
<organism evidence="6">
    <name type="scientific">Ascaris suum</name>
    <name type="common">Pig roundworm</name>
    <name type="synonym">Ascaris lumbricoides</name>
    <dbReference type="NCBI Taxonomy" id="6253"/>
    <lineage>
        <taxon>Eukaryota</taxon>
        <taxon>Metazoa</taxon>
        <taxon>Ecdysozoa</taxon>
        <taxon>Nematoda</taxon>
        <taxon>Chromadorea</taxon>
        <taxon>Rhabditida</taxon>
        <taxon>Spirurina</taxon>
        <taxon>Ascaridomorpha</taxon>
        <taxon>Ascaridoidea</taxon>
        <taxon>Ascarididae</taxon>
        <taxon>Ascaris</taxon>
    </lineage>
</organism>
<dbReference type="GO" id="GO:0051893">
    <property type="term" value="P:regulation of focal adhesion assembly"/>
    <property type="evidence" value="ECO:0007669"/>
    <property type="project" value="TreeGrafter"/>
</dbReference>
<evidence type="ECO:0000259" key="5">
    <source>
        <dbReference type="PROSITE" id="PS50023"/>
    </source>
</evidence>
<dbReference type="Gene3D" id="2.10.110.10">
    <property type="entry name" value="Cysteine Rich Protein"/>
    <property type="match status" value="1"/>
</dbReference>
<dbReference type="GO" id="GO:0046872">
    <property type="term" value="F:metal ion binding"/>
    <property type="evidence" value="ECO:0007669"/>
    <property type="project" value="UniProtKB-KW"/>
</dbReference>
<dbReference type="InterPro" id="IPR001781">
    <property type="entry name" value="Znf_LIM"/>
</dbReference>
<dbReference type="AlphaFoldDB" id="F1LHL3"/>
<dbReference type="PROSITE" id="PS50023">
    <property type="entry name" value="LIM_DOMAIN_2"/>
    <property type="match status" value="1"/>
</dbReference>
<feature type="domain" description="LIM zinc-binding" evidence="5">
    <location>
        <begin position="49"/>
        <end position="116"/>
    </location>
</feature>